<dbReference type="EMBL" id="NHOA01000139">
    <property type="protein sequence ID" value="PHQ37872.1"/>
    <property type="molecule type" value="Genomic_DNA"/>
</dbReference>
<reference evidence="2 3" key="1">
    <citation type="journal article" date="2014" name="Front. Microbiol.">
        <title>Population and genomic analysis of the genus Halorubrum.</title>
        <authorList>
            <person name="Fullmer M.S."/>
            <person name="Soucy S.M."/>
            <person name="Swithers K.S."/>
            <person name="Makkay A.M."/>
            <person name="Wheeler R."/>
            <person name="Ventosa A."/>
            <person name="Gogarten J.P."/>
            <person name="Papke R.T."/>
        </authorList>
    </citation>
    <scope>NUCLEOTIDE SEQUENCE [LARGE SCALE GENOMIC DNA]</scope>
    <source>
        <strain evidence="2 3">C49</strain>
    </source>
</reference>
<protein>
    <submittedName>
        <fullName evidence="2">Uncharacterized protein</fullName>
    </submittedName>
</protein>
<accession>A0A2G1WFX8</accession>
<dbReference type="OrthoDB" id="226715at2157"/>
<keyword evidence="1" id="KW-0812">Transmembrane</keyword>
<evidence type="ECO:0000313" key="3">
    <source>
        <dbReference type="Proteomes" id="UP000222824"/>
    </source>
</evidence>
<dbReference type="AlphaFoldDB" id="A0A2G1WFX8"/>
<proteinExistence type="predicted"/>
<dbReference type="Proteomes" id="UP000222824">
    <property type="component" value="Unassembled WGS sequence"/>
</dbReference>
<dbReference type="RefSeq" id="WP_099256386.1">
    <property type="nucleotide sequence ID" value="NZ_NHOA01000139.1"/>
</dbReference>
<feature type="transmembrane region" description="Helical" evidence="1">
    <location>
        <begin position="21"/>
        <end position="47"/>
    </location>
</feature>
<dbReference type="InterPro" id="IPR055690">
    <property type="entry name" value="DUF7266"/>
</dbReference>
<keyword evidence="3" id="KW-1185">Reference proteome</keyword>
<evidence type="ECO:0000313" key="2">
    <source>
        <dbReference type="EMBL" id="PHQ37872.1"/>
    </source>
</evidence>
<gene>
    <name evidence="2" type="ORF">DJ69_15085</name>
</gene>
<organism evidence="2 3">
    <name type="scientific">Halorubrum persicum</name>
    <dbReference type="NCBI Taxonomy" id="1383844"/>
    <lineage>
        <taxon>Archaea</taxon>
        <taxon>Methanobacteriati</taxon>
        <taxon>Methanobacteriota</taxon>
        <taxon>Stenosarchaea group</taxon>
        <taxon>Halobacteria</taxon>
        <taxon>Halobacteriales</taxon>
        <taxon>Haloferacaceae</taxon>
        <taxon>Halorubrum</taxon>
    </lineage>
</organism>
<keyword evidence="1" id="KW-0472">Membrane</keyword>
<evidence type="ECO:0000256" key="1">
    <source>
        <dbReference type="SAM" id="Phobius"/>
    </source>
</evidence>
<name>A0A2G1WFX8_9EURY</name>
<dbReference type="Pfam" id="PF23928">
    <property type="entry name" value="DUF7266"/>
    <property type="match status" value="1"/>
</dbReference>
<comment type="caution">
    <text evidence="2">The sequence shown here is derived from an EMBL/GenBank/DDBJ whole genome shotgun (WGS) entry which is preliminary data.</text>
</comment>
<sequence>MRDRWHGGRPRFDRDERAVSVVVGYVLTLAIGAVLLSGVVIGIGGVVDSQTDRVVRGDLEVTGQTTVANLESADRLARAAVVDRPPGAADSTNVSVGVDLPTRLAGRSYRIAVDDDAVTLRTDDPEITVEIPHAATLPVAETSVRGGPVRIRYVSDDAGGPELEVSER</sequence>
<keyword evidence="1" id="KW-1133">Transmembrane helix</keyword>